<dbReference type="AlphaFoldDB" id="A0AA36DY17"/>
<gene>
    <name evidence="1" type="ORF">LSALG_LOCUS15804</name>
</gene>
<evidence type="ECO:0000313" key="1">
    <source>
        <dbReference type="EMBL" id="CAI9275784.1"/>
    </source>
</evidence>
<dbReference type="EMBL" id="OX465079">
    <property type="protein sequence ID" value="CAI9275784.1"/>
    <property type="molecule type" value="Genomic_DNA"/>
</dbReference>
<accession>A0AA36DY17</accession>
<keyword evidence="2" id="KW-1185">Reference proteome</keyword>
<organism evidence="1 2">
    <name type="scientific">Lactuca saligna</name>
    <name type="common">Willowleaf lettuce</name>
    <dbReference type="NCBI Taxonomy" id="75948"/>
    <lineage>
        <taxon>Eukaryota</taxon>
        <taxon>Viridiplantae</taxon>
        <taxon>Streptophyta</taxon>
        <taxon>Embryophyta</taxon>
        <taxon>Tracheophyta</taxon>
        <taxon>Spermatophyta</taxon>
        <taxon>Magnoliopsida</taxon>
        <taxon>eudicotyledons</taxon>
        <taxon>Gunneridae</taxon>
        <taxon>Pentapetalae</taxon>
        <taxon>asterids</taxon>
        <taxon>campanulids</taxon>
        <taxon>Asterales</taxon>
        <taxon>Asteraceae</taxon>
        <taxon>Cichorioideae</taxon>
        <taxon>Cichorieae</taxon>
        <taxon>Lactucinae</taxon>
        <taxon>Lactuca</taxon>
    </lineage>
</organism>
<dbReference type="Proteomes" id="UP001177003">
    <property type="component" value="Chromosome 3"/>
</dbReference>
<sequence>MVVAEAALAISGQILSNHLKKHNDPRWKGTTAGATVMTQQRKKVGKESMPESKSFMVCATTMVAVPSSVFGGYNSTPTSPAVAKDFVITGKGNVGDARWWFSNTCRQGSRRNRAVGLGDATGG</sequence>
<evidence type="ECO:0000313" key="2">
    <source>
        <dbReference type="Proteomes" id="UP001177003"/>
    </source>
</evidence>
<name>A0AA36DY17_LACSI</name>
<proteinExistence type="predicted"/>
<protein>
    <submittedName>
        <fullName evidence="1">Uncharacterized protein</fullName>
    </submittedName>
</protein>
<reference evidence="1" key="1">
    <citation type="submission" date="2023-04" db="EMBL/GenBank/DDBJ databases">
        <authorList>
            <person name="Vijverberg K."/>
            <person name="Xiong W."/>
            <person name="Schranz E."/>
        </authorList>
    </citation>
    <scope>NUCLEOTIDE SEQUENCE</scope>
</reference>